<keyword evidence="3" id="KW-1185">Reference proteome</keyword>
<feature type="compositionally biased region" description="Pro residues" evidence="1">
    <location>
        <begin position="125"/>
        <end position="139"/>
    </location>
</feature>
<protein>
    <submittedName>
        <fullName evidence="2">Uncharacterized protein</fullName>
    </submittedName>
</protein>
<evidence type="ECO:0000313" key="2">
    <source>
        <dbReference type="EMBL" id="CAI9159896.1"/>
    </source>
</evidence>
<dbReference type="Proteomes" id="UP001176941">
    <property type="component" value="Chromosome 19"/>
</dbReference>
<feature type="compositionally biased region" description="Low complexity" evidence="1">
    <location>
        <begin position="140"/>
        <end position="152"/>
    </location>
</feature>
<sequence length="170" mass="17824">MSIIRGPGGEGRGRPGGGSITNRDGARSPGRPGREARAFFGARFPQQRGRSQRGSRGLLAGAQLAREAAREPQRARGRQPLTQHNAPLPEAPGGNRRLRGPSPRPEERWPLPGPQGTLGSDGRPAEPPPLRPPRPPPSGPAAAEAEMGTEGACDCADGETEAQGKCRQSL</sequence>
<reference evidence="2" key="1">
    <citation type="submission" date="2023-04" db="EMBL/GenBank/DDBJ databases">
        <authorList>
            <consortium name="ELIXIR-Norway"/>
        </authorList>
    </citation>
    <scope>NUCLEOTIDE SEQUENCE [LARGE SCALE GENOMIC DNA]</scope>
</reference>
<evidence type="ECO:0000313" key="3">
    <source>
        <dbReference type="Proteomes" id="UP001176941"/>
    </source>
</evidence>
<proteinExistence type="predicted"/>
<organism evidence="2 3">
    <name type="scientific">Rangifer tarandus platyrhynchus</name>
    <name type="common">Svalbard reindeer</name>
    <dbReference type="NCBI Taxonomy" id="3082113"/>
    <lineage>
        <taxon>Eukaryota</taxon>
        <taxon>Metazoa</taxon>
        <taxon>Chordata</taxon>
        <taxon>Craniata</taxon>
        <taxon>Vertebrata</taxon>
        <taxon>Euteleostomi</taxon>
        <taxon>Mammalia</taxon>
        <taxon>Eutheria</taxon>
        <taxon>Laurasiatheria</taxon>
        <taxon>Artiodactyla</taxon>
        <taxon>Ruminantia</taxon>
        <taxon>Pecora</taxon>
        <taxon>Cervidae</taxon>
        <taxon>Odocoileinae</taxon>
        <taxon>Rangifer</taxon>
    </lineage>
</organism>
<feature type="region of interest" description="Disordered" evidence="1">
    <location>
        <begin position="1"/>
        <end position="170"/>
    </location>
</feature>
<accession>A0ABN8YFI1</accession>
<feature type="compositionally biased region" description="Low complexity" evidence="1">
    <location>
        <begin position="46"/>
        <end position="66"/>
    </location>
</feature>
<gene>
    <name evidence="2" type="ORF">MRATA1EN1_LOCUS8858</name>
</gene>
<dbReference type="EMBL" id="OX459955">
    <property type="protein sequence ID" value="CAI9159896.1"/>
    <property type="molecule type" value="Genomic_DNA"/>
</dbReference>
<evidence type="ECO:0000256" key="1">
    <source>
        <dbReference type="SAM" id="MobiDB-lite"/>
    </source>
</evidence>
<feature type="compositionally biased region" description="Gly residues" evidence="1">
    <location>
        <begin position="1"/>
        <end position="19"/>
    </location>
</feature>
<name>A0ABN8YFI1_RANTA</name>